<evidence type="ECO:0000256" key="1">
    <source>
        <dbReference type="SAM" id="Phobius"/>
    </source>
</evidence>
<proteinExistence type="predicted"/>
<dbReference type="AlphaFoldDB" id="E1Y7Z9"/>
<name>E1Y7Z9_9BACT</name>
<feature type="transmembrane region" description="Helical" evidence="1">
    <location>
        <begin position="12"/>
        <end position="40"/>
    </location>
</feature>
<reference evidence="2" key="1">
    <citation type="journal article" date="2011" name="Environ. Microbiol.">
        <title>Genomic insights into the metabolic potential of the polycyclic aromatic hydrocarbon degrading sulfate-reducing Deltaproteobacterium N47.</title>
        <authorList>
            <person name="Bergmann F."/>
            <person name="Selesi D."/>
            <person name="Weinmaier T."/>
            <person name="Tischler P."/>
            <person name="Rattei T."/>
            <person name="Meckenstock R.U."/>
        </authorList>
    </citation>
    <scope>NUCLEOTIDE SEQUENCE</scope>
</reference>
<protein>
    <submittedName>
        <fullName evidence="2">Uncharacterized protein</fullName>
    </submittedName>
</protein>
<accession>E1Y7Z9</accession>
<keyword evidence="1" id="KW-0472">Membrane</keyword>
<gene>
    <name evidence="2" type="ORF">N47_A07220</name>
</gene>
<keyword evidence="1" id="KW-0812">Transmembrane</keyword>
<keyword evidence="1" id="KW-1133">Transmembrane helix</keyword>
<sequence length="45" mass="5308">MDINFNMHKLINIFIFLPIHIVISPSGLMYDIILCVNPIYFKIIE</sequence>
<evidence type="ECO:0000313" key="2">
    <source>
        <dbReference type="EMBL" id="CBX26693.1"/>
    </source>
</evidence>
<organism evidence="2">
    <name type="scientific">uncultured Desulfobacterium sp</name>
    <dbReference type="NCBI Taxonomy" id="201089"/>
    <lineage>
        <taxon>Bacteria</taxon>
        <taxon>Pseudomonadati</taxon>
        <taxon>Thermodesulfobacteriota</taxon>
        <taxon>Desulfobacteria</taxon>
        <taxon>Desulfobacterales</taxon>
        <taxon>Desulfobacteriaceae</taxon>
        <taxon>Desulfobacterium</taxon>
        <taxon>environmental samples</taxon>
    </lineage>
</organism>
<dbReference type="EMBL" id="FR695864">
    <property type="protein sequence ID" value="CBX26693.1"/>
    <property type="molecule type" value="Genomic_DNA"/>
</dbReference>